<dbReference type="Pfam" id="PF02902">
    <property type="entry name" value="Peptidase_C48"/>
    <property type="match status" value="1"/>
</dbReference>
<evidence type="ECO:0000259" key="6">
    <source>
        <dbReference type="Pfam" id="PF26133"/>
    </source>
</evidence>
<evidence type="ECO:0000259" key="5">
    <source>
        <dbReference type="Pfam" id="PF02902"/>
    </source>
</evidence>
<evidence type="ECO:0000256" key="4">
    <source>
        <dbReference type="SAM" id="MobiDB-lite"/>
    </source>
</evidence>
<dbReference type="PANTHER" id="PTHR33018">
    <property type="entry name" value="OS10G0338966 PROTEIN-RELATED"/>
    <property type="match status" value="1"/>
</dbReference>
<keyword evidence="8" id="KW-1185">Reference proteome</keyword>
<dbReference type="EMBL" id="CM029051">
    <property type="protein sequence ID" value="KAG2561329.1"/>
    <property type="molecule type" value="Genomic_DNA"/>
</dbReference>
<dbReference type="PANTHER" id="PTHR33018:SF34">
    <property type="entry name" value="OS02G0472350 PROTEIN"/>
    <property type="match status" value="1"/>
</dbReference>
<dbReference type="GO" id="GO:0008234">
    <property type="term" value="F:cysteine-type peptidase activity"/>
    <property type="evidence" value="ECO:0007669"/>
    <property type="project" value="InterPro"/>
</dbReference>
<dbReference type="SUPFAM" id="SSF54001">
    <property type="entry name" value="Cysteine proteinases"/>
    <property type="match status" value="1"/>
</dbReference>
<evidence type="ECO:0000256" key="1">
    <source>
        <dbReference type="ARBA" id="ARBA00005234"/>
    </source>
</evidence>
<protein>
    <recommendedName>
        <fullName evidence="9">Ubiquitin-like protease family profile domain-containing protein</fullName>
    </recommendedName>
</protein>
<dbReference type="InterPro" id="IPR038765">
    <property type="entry name" value="Papain-like_cys_pep_sf"/>
</dbReference>
<sequence length="468" mass="53509">MPSPCDLHVRARNISIHVAYGRPIPPGYTSVTVKQIIGNNEDLELDFVGGDGEKTLGDALHGVILWRKADIKLIASTTAPVQTDRPSPSLPSPEPAPSPPSPPAQRATKLGKKLLASLNNPPPPKNLPSDYERTLTKAHKVRNVKKKCGKTIPQLGTQQKELEPLWVTGFPLLHPTDVQLQADLQVAIFLSETGLTLEEAAGQVEAEIPVAPVLTPFQHGKPFVTEEEEKSLGTQMFNLHRWYLRMSNDEGKMFGIKYRDHDFFRGEDEFWVYFENLYHIYHRQALYASIITIWVLQEIQRSRKHGWHHQIGFMSPSLVNQKVLNENYKETCQNMYDSLTRHNYKSYIFIPYNFGFHWILLILSVETSNLIVFDSMRNPKSTIQHIIDPLNRVWKKFVKNNKGRGQWRPELNVNMYYSMSQMGDECYSTDRINAVCEELAGFILNEILDPRGEFYHDGHIHRGLPSSS</sequence>
<dbReference type="Proteomes" id="UP000823388">
    <property type="component" value="Chromosome 8K"/>
</dbReference>
<feature type="compositionally biased region" description="Pro residues" evidence="4">
    <location>
        <begin position="88"/>
        <end position="103"/>
    </location>
</feature>
<comment type="caution">
    <text evidence="7">The sequence shown here is derived from an EMBL/GenBank/DDBJ whole genome shotgun (WGS) entry which is preliminary data.</text>
</comment>
<name>A0A8T0PL49_PANVG</name>
<reference evidence="7" key="1">
    <citation type="submission" date="2020-05" db="EMBL/GenBank/DDBJ databases">
        <title>WGS assembly of Panicum virgatum.</title>
        <authorList>
            <person name="Lovell J.T."/>
            <person name="Jenkins J."/>
            <person name="Shu S."/>
            <person name="Juenger T.E."/>
            <person name="Schmutz J."/>
        </authorList>
    </citation>
    <scope>NUCLEOTIDE SEQUENCE</scope>
    <source>
        <strain evidence="7">AP13</strain>
    </source>
</reference>
<keyword evidence="2" id="KW-0645">Protease</keyword>
<evidence type="ECO:0008006" key="9">
    <source>
        <dbReference type="Google" id="ProtNLM"/>
    </source>
</evidence>
<gene>
    <name evidence="7" type="ORF">PVAP13_8KG153904</name>
</gene>
<evidence type="ECO:0000256" key="3">
    <source>
        <dbReference type="ARBA" id="ARBA00022801"/>
    </source>
</evidence>
<dbReference type="GO" id="GO:0006508">
    <property type="term" value="P:proteolysis"/>
    <property type="evidence" value="ECO:0007669"/>
    <property type="project" value="UniProtKB-KW"/>
</dbReference>
<comment type="similarity">
    <text evidence="1">Belongs to the peptidase C48 family.</text>
</comment>
<evidence type="ECO:0000313" key="8">
    <source>
        <dbReference type="Proteomes" id="UP000823388"/>
    </source>
</evidence>
<dbReference type="InterPro" id="IPR058352">
    <property type="entry name" value="DUF8039"/>
</dbReference>
<evidence type="ECO:0000256" key="2">
    <source>
        <dbReference type="ARBA" id="ARBA00022670"/>
    </source>
</evidence>
<dbReference type="Gene3D" id="3.40.395.10">
    <property type="entry name" value="Adenoviral Proteinase, Chain A"/>
    <property type="match status" value="1"/>
</dbReference>
<feature type="domain" description="Ubiquitin-like protease family profile" evidence="5">
    <location>
        <begin position="327"/>
        <end position="399"/>
    </location>
</feature>
<proteinExistence type="inferred from homology"/>
<feature type="domain" description="DUF8039" evidence="6">
    <location>
        <begin position="4"/>
        <end position="73"/>
    </location>
</feature>
<evidence type="ECO:0000313" key="7">
    <source>
        <dbReference type="EMBL" id="KAG2561329.1"/>
    </source>
</evidence>
<feature type="region of interest" description="Disordered" evidence="4">
    <location>
        <begin position="78"/>
        <end position="107"/>
    </location>
</feature>
<organism evidence="7 8">
    <name type="scientific">Panicum virgatum</name>
    <name type="common">Blackwell switchgrass</name>
    <dbReference type="NCBI Taxonomy" id="38727"/>
    <lineage>
        <taxon>Eukaryota</taxon>
        <taxon>Viridiplantae</taxon>
        <taxon>Streptophyta</taxon>
        <taxon>Embryophyta</taxon>
        <taxon>Tracheophyta</taxon>
        <taxon>Spermatophyta</taxon>
        <taxon>Magnoliopsida</taxon>
        <taxon>Liliopsida</taxon>
        <taxon>Poales</taxon>
        <taxon>Poaceae</taxon>
        <taxon>PACMAD clade</taxon>
        <taxon>Panicoideae</taxon>
        <taxon>Panicodae</taxon>
        <taxon>Paniceae</taxon>
        <taxon>Panicinae</taxon>
        <taxon>Panicum</taxon>
        <taxon>Panicum sect. Hiantes</taxon>
    </lineage>
</organism>
<accession>A0A8T0PL49</accession>
<dbReference type="InterPro" id="IPR003653">
    <property type="entry name" value="Peptidase_C48_C"/>
</dbReference>
<dbReference type="Pfam" id="PF26133">
    <property type="entry name" value="DUF8039"/>
    <property type="match status" value="1"/>
</dbReference>
<keyword evidence="3" id="KW-0378">Hydrolase</keyword>
<dbReference type="AlphaFoldDB" id="A0A8T0PL49"/>